<proteinExistence type="predicted"/>
<dbReference type="OrthoDB" id="6155811at2759"/>
<dbReference type="Gene3D" id="2.60.120.290">
    <property type="entry name" value="Spermadhesin, CUB domain"/>
    <property type="match status" value="3"/>
</dbReference>
<dbReference type="SUPFAM" id="SSF57424">
    <property type="entry name" value="LDL receptor-like module"/>
    <property type="match status" value="1"/>
</dbReference>
<dbReference type="FunFam" id="2.60.120.290:FF:000055">
    <property type="entry name" value="Dorsal-ventral patterning protein tolloid"/>
    <property type="match status" value="1"/>
</dbReference>
<dbReference type="EMBL" id="KB632155">
    <property type="protein sequence ID" value="ERL89181.1"/>
    <property type="molecule type" value="Genomic_DNA"/>
</dbReference>
<dbReference type="InterPro" id="IPR036055">
    <property type="entry name" value="LDL_receptor-like_sf"/>
</dbReference>
<sequence length="810" mass="92029">MINPCLFQIVDGNGKTDVSNRKEPGMYCGESEQPQTFMSETSFVKMLFHVENFTDQTYFSFDTRAEQQLVVYLRYGQHPELYPNRRGEVVQGSYCERIFKDCRLQTCYVQSPAYPGVYPRNLHCRYYLNTRLPFIKLYIENEEFNIDGQRCENIMTCPMRPISSGKRILWYFSDSTLTTNGCRKRKLPLRLHQDPRWKERAEWIFCGMGKFPYSIIGTSQDLFVEFVTSPAGPLLNTGFHFNVGNWPGHVDTAGSRNGTCDWLLSSESLRASRDSEGIFLSVAHWYPPHTSCTYLMQGEEGEIVRLYFPRQVLINRIESPIQPTDSDCGESLTLYDASWADDSKIIKTFCDTFSKAMEKYNFVSTGNSLFVKFESQTGSYSGSSLYYWAHYDFFNNTKLGEPVPGKKCDEVFASWKQSKGWMRSPLNTLIYKQQHTNEDVSCLYRFVSDKRLFSRVILTITCVNFKDNPYNSGPRINCIEDRVDKLVIWEPLPPGANSSHSPTPLSKAMHSGDVTCICKRQSFSTQIVSKSEHLNLQLIVDSTHSAQSYFKQPSPLFEATYEFVHGPLCGPAIIHPVTDGEIHYPYYEAIGYVEPPKSIRCIWEVKVSNDRDLWLHFDHIKFNSNACDDGIVDIFLKGRPNPFLSLCGQNVSLVKEIPILSSKELSPDGGEPSITIQFIGRSSPTRAAFKITWTELFHLPRNIDGSVKTSKLVEGGASNELEECEFTCPGELGVCIPARLVCNGVINCPNATDHKGSFYNDESPDVCVQVSTAKINWFYVGAATISVMLFLCGCCIFLCRKCYTDCSTRD</sequence>
<dbReference type="PROSITE" id="PS01180">
    <property type="entry name" value="CUB"/>
    <property type="match status" value="3"/>
</dbReference>
<feature type="transmembrane region" description="Helical" evidence="3">
    <location>
        <begin position="777"/>
        <end position="799"/>
    </location>
</feature>
<dbReference type="PANTHER" id="PTHR47537">
    <property type="entry name" value="CUBILIN"/>
    <property type="match status" value="1"/>
</dbReference>
<evidence type="ECO:0000256" key="1">
    <source>
        <dbReference type="ARBA" id="ARBA00023157"/>
    </source>
</evidence>
<dbReference type="STRING" id="77166.U4UF02"/>
<dbReference type="CDD" id="cd00041">
    <property type="entry name" value="CUB"/>
    <property type="match status" value="1"/>
</dbReference>
<comment type="caution">
    <text evidence="2">Lacks conserved residue(s) required for the propagation of feature annotation.</text>
</comment>
<gene>
    <name evidence="5" type="ORF">D910_06555</name>
</gene>
<dbReference type="SMART" id="SM00192">
    <property type="entry name" value="LDLa"/>
    <property type="match status" value="1"/>
</dbReference>
<keyword evidence="1" id="KW-1015">Disulfide bond</keyword>
<name>U4UF02_DENPD</name>
<dbReference type="SMART" id="SM00042">
    <property type="entry name" value="CUB"/>
    <property type="match status" value="2"/>
</dbReference>
<dbReference type="Gene3D" id="4.10.400.10">
    <property type="entry name" value="Low-density Lipoprotein Receptor"/>
    <property type="match status" value="1"/>
</dbReference>
<keyword evidence="3" id="KW-1133">Transmembrane helix</keyword>
<protein>
    <recommendedName>
        <fullName evidence="4">CUB domain-containing protein</fullName>
    </recommendedName>
</protein>
<evidence type="ECO:0000313" key="6">
    <source>
        <dbReference type="Proteomes" id="UP000030742"/>
    </source>
</evidence>
<dbReference type="PANTHER" id="PTHR47537:SF1">
    <property type="entry name" value="CUB DOMAIN-CONTAINING PROTEIN"/>
    <property type="match status" value="1"/>
</dbReference>
<dbReference type="GO" id="GO:0005886">
    <property type="term" value="C:plasma membrane"/>
    <property type="evidence" value="ECO:0007669"/>
    <property type="project" value="TreeGrafter"/>
</dbReference>
<evidence type="ECO:0000313" key="5">
    <source>
        <dbReference type="EMBL" id="ERL89181.1"/>
    </source>
</evidence>
<dbReference type="InterPro" id="IPR002172">
    <property type="entry name" value="LDrepeatLR_classA_rpt"/>
</dbReference>
<dbReference type="SUPFAM" id="SSF49854">
    <property type="entry name" value="Spermadhesin, CUB domain"/>
    <property type="match status" value="3"/>
</dbReference>
<feature type="domain" description="CUB" evidence="4">
    <location>
        <begin position="95"/>
        <end position="246"/>
    </location>
</feature>
<dbReference type="AlphaFoldDB" id="U4UF02"/>
<dbReference type="Proteomes" id="UP000030742">
    <property type="component" value="Unassembled WGS sequence"/>
</dbReference>
<dbReference type="InterPro" id="IPR000859">
    <property type="entry name" value="CUB_dom"/>
</dbReference>
<feature type="domain" description="CUB" evidence="4">
    <location>
        <begin position="569"/>
        <end position="696"/>
    </location>
</feature>
<dbReference type="InterPro" id="IPR053207">
    <property type="entry name" value="Non-NMDA_GluR_Accessory"/>
</dbReference>
<keyword evidence="3" id="KW-0812">Transmembrane</keyword>
<evidence type="ECO:0000256" key="3">
    <source>
        <dbReference type="SAM" id="Phobius"/>
    </source>
</evidence>
<dbReference type="InterPro" id="IPR035914">
    <property type="entry name" value="Sperma_CUB_dom_sf"/>
</dbReference>
<evidence type="ECO:0000256" key="2">
    <source>
        <dbReference type="PROSITE-ProRule" id="PRU00059"/>
    </source>
</evidence>
<feature type="domain" description="CUB" evidence="4">
    <location>
        <begin position="260"/>
        <end position="390"/>
    </location>
</feature>
<keyword evidence="3" id="KW-0472">Membrane</keyword>
<dbReference type="CDD" id="cd00112">
    <property type="entry name" value="LDLa"/>
    <property type="match status" value="1"/>
</dbReference>
<accession>U4UF02</accession>
<organism evidence="5 6">
    <name type="scientific">Dendroctonus ponderosae</name>
    <name type="common">Mountain pine beetle</name>
    <dbReference type="NCBI Taxonomy" id="77166"/>
    <lineage>
        <taxon>Eukaryota</taxon>
        <taxon>Metazoa</taxon>
        <taxon>Ecdysozoa</taxon>
        <taxon>Arthropoda</taxon>
        <taxon>Hexapoda</taxon>
        <taxon>Insecta</taxon>
        <taxon>Pterygota</taxon>
        <taxon>Neoptera</taxon>
        <taxon>Endopterygota</taxon>
        <taxon>Coleoptera</taxon>
        <taxon>Polyphaga</taxon>
        <taxon>Cucujiformia</taxon>
        <taxon>Curculionidae</taxon>
        <taxon>Scolytinae</taxon>
        <taxon>Dendroctonus</taxon>
    </lineage>
</organism>
<evidence type="ECO:0000259" key="4">
    <source>
        <dbReference type="PROSITE" id="PS01180"/>
    </source>
</evidence>
<reference evidence="5 6" key="1">
    <citation type="journal article" date="2013" name="Genome Biol.">
        <title>Draft genome of the mountain pine beetle, Dendroctonus ponderosae Hopkins, a major forest pest.</title>
        <authorList>
            <person name="Keeling C.I."/>
            <person name="Yuen M.M."/>
            <person name="Liao N.Y."/>
            <person name="Docking T.R."/>
            <person name="Chan S.K."/>
            <person name="Taylor G.A."/>
            <person name="Palmquist D.L."/>
            <person name="Jackman S.D."/>
            <person name="Nguyen A."/>
            <person name="Li M."/>
            <person name="Henderson H."/>
            <person name="Janes J.K."/>
            <person name="Zhao Y."/>
            <person name="Pandoh P."/>
            <person name="Moore R."/>
            <person name="Sperling F.A."/>
            <person name="Huber D.P."/>
            <person name="Birol I."/>
            <person name="Jones S.J."/>
            <person name="Bohlmann J."/>
        </authorList>
    </citation>
    <scope>NUCLEOTIDE SEQUENCE</scope>
</reference>